<feature type="transmembrane region" description="Helical" evidence="1">
    <location>
        <begin position="69"/>
        <end position="87"/>
    </location>
</feature>
<keyword evidence="3" id="KW-1185">Reference proteome</keyword>
<dbReference type="AlphaFoldDB" id="A0A242A9N0"/>
<sequence length="95" mass="10439">MMIILLFTLVALVLFATSYLLYAKQAIFFSLIPNNNTNQAFLKIYSIVHLVLGLIAIAVAVIDSKLIALFYLALLLISSASFSILLAQKMKKSGD</sequence>
<evidence type="ECO:0000313" key="2">
    <source>
        <dbReference type="EMBL" id="OTN77746.1"/>
    </source>
</evidence>
<keyword evidence="1" id="KW-0472">Membrane</keyword>
<proteinExistence type="predicted"/>
<name>A0A242A9N0_9ENTE</name>
<protein>
    <recommendedName>
        <fullName evidence="4">DUF3784 domain-containing protein</fullName>
    </recommendedName>
</protein>
<keyword evidence="1" id="KW-0812">Transmembrane</keyword>
<accession>A0A242A9N0</accession>
<comment type="caution">
    <text evidence="2">The sequence shown here is derived from an EMBL/GenBank/DDBJ whole genome shotgun (WGS) entry which is preliminary data.</text>
</comment>
<feature type="transmembrane region" description="Helical" evidence="1">
    <location>
        <begin position="42"/>
        <end position="62"/>
    </location>
</feature>
<gene>
    <name evidence="2" type="ORF">A5886_002847</name>
</gene>
<evidence type="ECO:0000256" key="1">
    <source>
        <dbReference type="SAM" id="Phobius"/>
    </source>
</evidence>
<reference evidence="2 3" key="1">
    <citation type="submission" date="2017-05" db="EMBL/GenBank/DDBJ databases">
        <title>The Genome Sequence of Enterococcus sp. 8G7_MSG3316.</title>
        <authorList>
            <consortium name="The Broad Institute Genomics Platform"/>
            <consortium name="The Broad Institute Genomic Center for Infectious Diseases"/>
            <person name="Earl A."/>
            <person name="Manson A."/>
            <person name="Schwartman J."/>
            <person name="Gilmore M."/>
            <person name="Abouelleil A."/>
            <person name="Cao P."/>
            <person name="Chapman S."/>
            <person name="Cusick C."/>
            <person name="Shea T."/>
            <person name="Young S."/>
            <person name="Neafsey D."/>
            <person name="Nusbaum C."/>
            <person name="Birren B."/>
        </authorList>
    </citation>
    <scope>NUCLEOTIDE SEQUENCE [LARGE SCALE GENOMIC DNA]</scope>
    <source>
        <strain evidence="2 3">8G7_MSG3316</strain>
    </source>
</reference>
<organism evidence="2 3">
    <name type="scientific">Candidatus Enterococcus testudinis</name>
    <dbReference type="NCBI Taxonomy" id="1834191"/>
    <lineage>
        <taxon>Bacteria</taxon>
        <taxon>Bacillati</taxon>
        <taxon>Bacillota</taxon>
        <taxon>Bacilli</taxon>
        <taxon>Lactobacillales</taxon>
        <taxon>Enterococcaceae</taxon>
        <taxon>Enterococcus</taxon>
    </lineage>
</organism>
<keyword evidence="1" id="KW-1133">Transmembrane helix</keyword>
<evidence type="ECO:0008006" key="4">
    <source>
        <dbReference type="Google" id="ProtNLM"/>
    </source>
</evidence>
<dbReference type="EMBL" id="NGKU01000001">
    <property type="protein sequence ID" value="OTN77746.1"/>
    <property type="molecule type" value="Genomic_DNA"/>
</dbReference>
<dbReference type="Proteomes" id="UP000195043">
    <property type="component" value="Unassembled WGS sequence"/>
</dbReference>
<evidence type="ECO:0000313" key="3">
    <source>
        <dbReference type="Proteomes" id="UP000195043"/>
    </source>
</evidence>